<reference evidence="4" key="1">
    <citation type="submission" date="2018-05" db="EMBL/GenBank/DDBJ databases">
        <title>Organellar genomes of Gracilariaceae.</title>
        <authorList>
            <person name="Iha C."/>
            <person name="Oliveira M.C."/>
        </authorList>
    </citation>
    <scope>NUCLEOTIDE SEQUENCE</scope>
</reference>
<evidence type="ECO:0000256" key="1">
    <source>
        <dbReference type="ARBA" id="ARBA00004474"/>
    </source>
</evidence>
<evidence type="ECO:0008006" key="5">
    <source>
        <dbReference type="Google" id="ProtNLM"/>
    </source>
</evidence>
<evidence type="ECO:0000313" key="4">
    <source>
        <dbReference type="EMBL" id="AXI96541.1"/>
    </source>
</evidence>
<keyword evidence="3" id="KW-1133">Transmembrane helix</keyword>
<sequence length="167" mass="19949">MPISKKLCPVPFDQQPLNEYFALKASWFFSWSTLSLNKYFIKLFLIFVFIFVILMFSLVYIVSKTYSIWKLIILNIFIATFIFLLIFIRLYLGWSYIVKRLISATIFYEESGWYDGELWIKKPEALTQDRLVAFYEVMPFLFRAKYGVIVSFALLFLEKIIYSLILL</sequence>
<gene>
    <name evidence="4" type="primary">ycf36</name>
</gene>
<comment type="subcellular location">
    <subcellularLocation>
        <location evidence="1">Plastid</location>
    </subcellularLocation>
</comment>
<dbReference type="PANTHER" id="PTHR34214:SF3">
    <property type="entry name" value="PROTEIN CONSERVED IN THE GREEN LINEAGE AND DIATOMS 27, CHLOROPLASTIC"/>
    <property type="match status" value="1"/>
</dbReference>
<dbReference type="GO" id="GO:0009536">
    <property type="term" value="C:plastid"/>
    <property type="evidence" value="ECO:0007669"/>
    <property type="project" value="UniProtKB-SubCell"/>
</dbReference>
<keyword evidence="4" id="KW-0150">Chloroplast</keyword>
<feature type="transmembrane region" description="Helical" evidence="3">
    <location>
        <begin position="146"/>
        <end position="165"/>
    </location>
</feature>
<keyword evidence="3" id="KW-0472">Membrane</keyword>
<keyword evidence="3" id="KW-0812">Transmembrane</keyword>
<evidence type="ECO:0000256" key="3">
    <source>
        <dbReference type="SAM" id="Phobius"/>
    </source>
</evidence>
<dbReference type="AlphaFoldDB" id="A0A345U7V5"/>
<organism evidence="4">
    <name type="scientific">Gracilaria gracilis</name>
    <name type="common">Red alga</name>
    <dbReference type="NCBI Taxonomy" id="2777"/>
    <lineage>
        <taxon>Eukaryota</taxon>
        <taxon>Rhodophyta</taxon>
        <taxon>Florideophyceae</taxon>
        <taxon>Rhodymeniophycidae</taxon>
        <taxon>Gracilariales</taxon>
        <taxon>Gracilariaceae</taxon>
        <taxon>Gracilaria</taxon>
    </lineage>
</organism>
<dbReference type="InterPro" id="IPR009631">
    <property type="entry name" value="CGLD27-like"/>
</dbReference>
<accession>A0A345U7V5</accession>
<feature type="transmembrane region" description="Helical" evidence="3">
    <location>
        <begin position="39"/>
        <end position="62"/>
    </location>
</feature>
<evidence type="ECO:0000256" key="2">
    <source>
        <dbReference type="ARBA" id="ARBA00022640"/>
    </source>
</evidence>
<feature type="transmembrane region" description="Helical" evidence="3">
    <location>
        <begin position="68"/>
        <end position="92"/>
    </location>
</feature>
<name>A0A345U7V5_GRAGA</name>
<dbReference type="RefSeq" id="YP_009510868.1">
    <property type="nucleotide sequence ID" value="NC_039141.1"/>
</dbReference>
<dbReference type="GeneID" id="37623388"/>
<dbReference type="EMBL" id="MH396011">
    <property type="protein sequence ID" value="AXI96541.1"/>
    <property type="molecule type" value="Genomic_DNA"/>
</dbReference>
<dbReference type="Pfam" id="PF06799">
    <property type="entry name" value="CGLD27-like"/>
    <property type="match status" value="1"/>
</dbReference>
<protein>
    <recommendedName>
        <fullName evidence="5">Ycf36</fullName>
    </recommendedName>
</protein>
<keyword evidence="2 4" id="KW-0934">Plastid</keyword>
<proteinExistence type="predicted"/>
<geneLocation type="chloroplast" evidence="4"/>
<dbReference type="PANTHER" id="PTHR34214">
    <property type="match status" value="1"/>
</dbReference>